<dbReference type="EnsemblPlants" id="OGLUM05G22250.1">
    <property type="protein sequence ID" value="OGLUM05G22250.1"/>
    <property type="gene ID" value="OGLUM05G22250"/>
</dbReference>
<dbReference type="Gramene" id="OGLUM05G22250.1">
    <property type="protein sequence ID" value="OGLUM05G22250.1"/>
    <property type="gene ID" value="OGLUM05G22250"/>
</dbReference>
<feature type="compositionally biased region" description="Basic and acidic residues" evidence="1">
    <location>
        <begin position="29"/>
        <end position="44"/>
    </location>
</feature>
<keyword evidence="3" id="KW-1185">Reference proteome</keyword>
<feature type="region of interest" description="Disordered" evidence="1">
    <location>
        <begin position="14"/>
        <end position="76"/>
    </location>
</feature>
<sequence length="206" mass="23538">MELFRDVAVEINRHGWKEGTEIENNDEESTAHGRTEQEKGHIEPLRSPGIQETERKSSNEPMNNPRNPPKRTHLKPMFQPRSSAFHQTGARCAFDGRGERSNWSFFLGSAFDFLTAGCFVRAISAAATWRWVFKLKRRGGKWERKLEGLPLQFESSAFGNFYLEAQAKSIVASFETTSASMRSCLAQSPITQGCLRSWFQMTHEYL</sequence>
<dbReference type="Proteomes" id="UP000026961">
    <property type="component" value="Chromosome 5"/>
</dbReference>
<reference evidence="2" key="1">
    <citation type="submission" date="2015-04" db="UniProtKB">
        <authorList>
            <consortium name="EnsemblPlants"/>
        </authorList>
    </citation>
    <scope>IDENTIFICATION</scope>
</reference>
<evidence type="ECO:0000313" key="3">
    <source>
        <dbReference type="Proteomes" id="UP000026961"/>
    </source>
</evidence>
<accession>A0A0E0A0Z5</accession>
<proteinExistence type="predicted"/>
<dbReference type="AlphaFoldDB" id="A0A0E0A0Z5"/>
<organism evidence="2">
    <name type="scientific">Oryza glumipatula</name>
    <dbReference type="NCBI Taxonomy" id="40148"/>
    <lineage>
        <taxon>Eukaryota</taxon>
        <taxon>Viridiplantae</taxon>
        <taxon>Streptophyta</taxon>
        <taxon>Embryophyta</taxon>
        <taxon>Tracheophyta</taxon>
        <taxon>Spermatophyta</taxon>
        <taxon>Magnoliopsida</taxon>
        <taxon>Liliopsida</taxon>
        <taxon>Poales</taxon>
        <taxon>Poaceae</taxon>
        <taxon>BOP clade</taxon>
        <taxon>Oryzoideae</taxon>
        <taxon>Oryzeae</taxon>
        <taxon>Oryzinae</taxon>
        <taxon>Oryza</taxon>
    </lineage>
</organism>
<protein>
    <submittedName>
        <fullName evidence="2">Uncharacterized protein</fullName>
    </submittedName>
</protein>
<evidence type="ECO:0000313" key="2">
    <source>
        <dbReference type="EnsemblPlants" id="OGLUM05G22250.1"/>
    </source>
</evidence>
<name>A0A0E0A0Z5_9ORYZ</name>
<dbReference type="HOGENOM" id="CLU_1333757_0_0_1"/>
<reference evidence="2" key="2">
    <citation type="submission" date="2018-05" db="EMBL/GenBank/DDBJ databases">
        <title>OgluRS3 (Oryza glumaepatula Reference Sequence Version 3).</title>
        <authorList>
            <person name="Zhang J."/>
            <person name="Kudrna D."/>
            <person name="Lee S."/>
            <person name="Talag J."/>
            <person name="Welchert J."/>
            <person name="Wing R.A."/>
        </authorList>
    </citation>
    <scope>NUCLEOTIDE SEQUENCE [LARGE SCALE GENOMIC DNA]</scope>
</reference>
<evidence type="ECO:0000256" key="1">
    <source>
        <dbReference type="SAM" id="MobiDB-lite"/>
    </source>
</evidence>